<accession>A0AAE0MCH1</accession>
<dbReference type="AlphaFoldDB" id="A0AAE0MCH1"/>
<protein>
    <recommendedName>
        <fullName evidence="4">C2H2-type domain-containing protein</fullName>
    </recommendedName>
</protein>
<sequence>MDVGGVGEVFDRELDRWLDNVILHQPKRDDNPTSICRLYKAIKLLYKTIQDTATLLDLALSKPQHQQLRSQFTSLSVWGDDYEVLNGKLDSQLNVCTDLRCFTLGVLVRLHASLEKFIEHAGVLQDLEVIHLFSEVEVENVRLSLLDNPDDDSDNESDAGCDEGEATLDDCLDDLQHHIDCLFDLGPRLDEPIPDIALGGEVGDKRTLVPHVTATGHTPEQSSRQRKGKNTGKRSWKQKAGTENTSTDRAQSQKRSKTGSTAEKKFACPFYNNCPEKNKDVRTSCGPGWTTTHRLREHVYRRHVRQPSCPRCLEQFDGKEALDVHKRAPSPCKLRVHEGDDGDFSCTIDENQEKQLRKRYKGSEEDRWTEMYRIIFPDATHIPSSYMETPEEINSTVRQNEAETLQETKKRIQDGISRMLRPIIEREVDLMIGKMKESMPARVAELIHEVGSKQLYRMGYLKHTGEGKDRDDRNDDDEEGAATATETPATVRDAVLNTGTLDPLDSSKSIAADKAFQPSDLFDDLEKFDADSFLQGLDSFDLEAFLGTTASSIRKEEHHAPPEGLEVGTDSRSVAADSGYWTMPSCRDGDSVAGSKKERFSSK</sequence>
<dbReference type="PANTHER" id="PTHR38166:SF1">
    <property type="entry name" value="C2H2-TYPE DOMAIN-CONTAINING PROTEIN"/>
    <property type="match status" value="1"/>
</dbReference>
<feature type="compositionally biased region" description="Basic residues" evidence="1">
    <location>
        <begin position="224"/>
        <end position="237"/>
    </location>
</feature>
<feature type="compositionally biased region" description="Polar residues" evidence="1">
    <location>
        <begin position="241"/>
        <end position="250"/>
    </location>
</feature>
<dbReference type="PANTHER" id="PTHR38166">
    <property type="entry name" value="C2H2-TYPE DOMAIN-CONTAINING PROTEIN-RELATED"/>
    <property type="match status" value="1"/>
</dbReference>
<name>A0AAE0MCH1_9PEZI</name>
<evidence type="ECO:0000313" key="2">
    <source>
        <dbReference type="EMBL" id="KAK3326658.1"/>
    </source>
</evidence>
<feature type="region of interest" description="Disordered" evidence="1">
    <location>
        <begin position="212"/>
        <end position="260"/>
    </location>
</feature>
<evidence type="ECO:0008006" key="4">
    <source>
        <dbReference type="Google" id="ProtNLM"/>
    </source>
</evidence>
<comment type="caution">
    <text evidence="2">The sequence shown here is derived from an EMBL/GenBank/DDBJ whole genome shotgun (WGS) entry which is preliminary data.</text>
</comment>
<reference evidence="2" key="2">
    <citation type="submission" date="2023-06" db="EMBL/GenBank/DDBJ databases">
        <authorList>
            <consortium name="Lawrence Berkeley National Laboratory"/>
            <person name="Haridas S."/>
            <person name="Hensen N."/>
            <person name="Bonometti L."/>
            <person name="Westerberg I."/>
            <person name="Brannstrom I.O."/>
            <person name="Guillou S."/>
            <person name="Cros-Aarteil S."/>
            <person name="Calhoun S."/>
            <person name="Kuo A."/>
            <person name="Mondo S."/>
            <person name="Pangilinan J."/>
            <person name="Riley R."/>
            <person name="Labutti K."/>
            <person name="Andreopoulos B."/>
            <person name="Lipzen A."/>
            <person name="Chen C."/>
            <person name="Yanf M."/>
            <person name="Daum C."/>
            <person name="Ng V."/>
            <person name="Clum A."/>
            <person name="Steindorff A."/>
            <person name="Ohm R."/>
            <person name="Martin F."/>
            <person name="Silar P."/>
            <person name="Natvig D."/>
            <person name="Lalanne C."/>
            <person name="Gautier V."/>
            <person name="Ament-Velasquez S.L."/>
            <person name="Kruys A."/>
            <person name="Hutchinson M.I."/>
            <person name="Powell A.J."/>
            <person name="Barry K."/>
            <person name="Miller A.N."/>
            <person name="Grigoriev I.V."/>
            <person name="Debuchy R."/>
            <person name="Gladieux P."/>
            <person name="Thoren M.H."/>
            <person name="Johannesson H."/>
        </authorList>
    </citation>
    <scope>NUCLEOTIDE SEQUENCE</scope>
    <source>
        <strain evidence="2">CBS 118394</strain>
    </source>
</reference>
<feature type="compositionally biased region" description="Basic and acidic residues" evidence="1">
    <location>
        <begin position="463"/>
        <end position="473"/>
    </location>
</feature>
<dbReference type="Proteomes" id="UP001283341">
    <property type="component" value="Unassembled WGS sequence"/>
</dbReference>
<keyword evidence="3" id="KW-1185">Reference proteome</keyword>
<reference evidence="2" key="1">
    <citation type="journal article" date="2023" name="Mol. Phylogenet. Evol.">
        <title>Genome-scale phylogeny and comparative genomics of the fungal order Sordariales.</title>
        <authorList>
            <person name="Hensen N."/>
            <person name="Bonometti L."/>
            <person name="Westerberg I."/>
            <person name="Brannstrom I.O."/>
            <person name="Guillou S."/>
            <person name="Cros-Aarteil S."/>
            <person name="Calhoun S."/>
            <person name="Haridas S."/>
            <person name="Kuo A."/>
            <person name="Mondo S."/>
            <person name="Pangilinan J."/>
            <person name="Riley R."/>
            <person name="LaButti K."/>
            <person name="Andreopoulos B."/>
            <person name="Lipzen A."/>
            <person name="Chen C."/>
            <person name="Yan M."/>
            <person name="Daum C."/>
            <person name="Ng V."/>
            <person name="Clum A."/>
            <person name="Steindorff A."/>
            <person name="Ohm R.A."/>
            <person name="Martin F."/>
            <person name="Silar P."/>
            <person name="Natvig D.O."/>
            <person name="Lalanne C."/>
            <person name="Gautier V."/>
            <person name="Ament-Velasquez S.L."/>
            <person name="Kruys A."/>
            <person name="Hutchinson M.I."/>
            <person name="Powell A.J."/>
            <person name="Barry K."/>
            <person name="Miller A.N."/>
            <person name="Grigoriev I.V."/>
            <person name="Debuchy R."/>
            <person name="Gladieux P."/>
            <person name="Hiltunen Thoren M."/>
            <person name="Johannesson H."/>
        </authorList>
    </citation>
    <scope>NUCLEOTIDE SEQUENCE</scope>
    <source>
        <strain evidence="2">CBS 118394</strain>
    </source>
</reference>
<feature type="region of interest" description="Disordered" evidence="1">
    <location>
        <begin position="463"/>
        <end position="486"/>
    </location>
</feature>
<evidence type="ECO:0000256" key="1">
    <source>
        <dbReference type="SAM" id="MobiDB-lite"/>
    </source>
</evidence>
<organism evidence="2 3">
    <name type="scientific">Apodospora peruviana</name>
    <dbReference type="NCBI Taxonomy" id="516989"/>
    <lineage>
        <taxon>Eukaryota</taxon>
        <taxon>Fungi</taxon>
        <taxon>Dikarya</taxon>
        <taxon>Ascomycota</taxon>
        <taxon>Pezizomycotina</taxon>
        <taxon>Sordariomycetes</taxon>
        <taxon>Sordariomycetidae</taxon>
        <taxon>Sordariales</taxon>
        <taxon>Lasiosphaeriaceae</taxon>
        <taxon>Apodospora</taxon>
    </lineage>
</organism>
<dbReference type="EMBL" id="JAUEDM010000002">
    <property type="protein sequence ID" value="KAK3326658.1"/>
    <property type="molecule type" value="Genomic_DNA"/>
</dbReference>
<gene>
    <name evidence="2" type="ORF">B0H66DRAFT_551465</name>
</gene>
<proteinExistence type="predicted"/>
<evidence type="ECO:0000313" key="3">
    <source>
        <dbReference type="Proteomes" id="UP001283341"/>
    </source>
</evidence>